<name>A0A0E9Q4U9_ANGAN</name>
<dbReference type="EMBL" id="GBXM01097222">
    <property type="protein sequence ID" value="JAH11355.1"/>
    <property type="molecule type" value="Transcribed_RNA"/>
</dbReference>
<evidence type="ECO:0000313" key="1">
    <source>
        <dbReference type="EMBL" id="JAH11355.1"/>
    </source>
</evidence>
<dbReference type="AlphaFoldDB" id="A0A0E9Q4U9"/>
<reference evidence="1" key="2">
    <citation type="journal article" date="2015" name="Fish Shellfish Immunol.">
        <title>Early steps in the European eel (Anguilla anguilla)-Vibrio vulnificus interaction in the gills: Role of the RtxA13 toxin.</title>
        <authorList>
            <person name="Callol A."/>
            <person name="Pajuelo D."/>
            <person name="Ebbesson L."/>
            <person name="Teles M."/>
            <person name="MacKenzie S."/>
            <person name="Amaro C."/>
        </authorList>
    </citation>
    <scope>NUCLEOTIDE SEQUENCE</scope>
</reference>
<sequence>MPSSFTSFRWFIFCFAPCACSKSCLRRKSSSC</sequence>
<reference evidence="1" key="1">
    <citation type="submission" date="2014-11" db="EMBL/GenBank/DDBJ databases">
        <authorList>
            <person name="Amaro Gonzalez C."/>
        </authorList>
    </citation>
    <scope>NUCLEOTIDE SEQUENCE</scope>
</reference>
<organism evidence="1">
    <name type="scientific">Anguilla anguilla</name>
    <name type="common">European freshwater eel</name>
    <name type="synonym">Muraena anguilla</name>
    <dbReference type="NCBI Taxonomy" id="7936"/>
    <lineage>
        <taxon>Eukaryota</taxon>
        <taxon>Metazoa</taxon>
        <taxon>Chordata</taxon>
        <taxon>Craniata</taxon>
        <taxon>Vertebrata</taxon>
        <taxon>Euteleostomi</taxon>
        <taxon>Actinopterygii</taxon>
        <taxon>Neopterygii</taxon>
        <taxon>Teleostei</taxon>
        <taxon>Anguilliformes</taxon>
        <taxon>Anguillidae</taxon>
        <taxon>Anguilla</taxon>
    </lineage>
</organism>
<protein>
    <submittedName>
        <fullName evidence="1">Uncharacterized protein</fullName>
    </submittedName>
</protein>
<accession>A0A0E9Q4U9</accession>
<proteinExistence type="predicted"/>